<dbReference type="CDD" id="cd06550">
    <property type="entry name" value="TM_ABC_iron-siderophores_like"/>
    <property type="match status" value="1"/>
</dbReference>
<dbReference type="GO" id="GO:0033214">
    <property type="term" value="P:siderophore-iron import into cell"/>
    <property type="evidence" value="ECO:0007669"/>
    <property type="project" value="TreeGrafter"/>
</dbReference>
<accession>A0A918DYB1</accession>
<dbReference type="PANTHER" id="PTHR30472:SF25">
    <property type="entry name" value="ABC TRANSPORTER PERMEASE PROTEIN MJ0876-RELATED"/>
    <property type="match status" value="1"/>
</dbReference>
<dbReference type="GO" id="GO:0005886">
    <property type="term" value="C:plasma membrane"/>
    <property type="evidence" value="ECO:0007669"/>
    <property type="project" value="UniProtKB-SubCell"/>
</dbReference>
<dbReference type="PANTHER" id="PTHR30472">
    <property type="entry name" value="FERRIC ENTEROBACTIN TRANSPORT SYSTEM PERMEASE PROTEIN"/>
    <property type="match status" value="1"/>
</dbReference>
<keyword evidence="3" id="KW-0813">Transport</keyword>
<organism evidence="9 10">
    <name type="scientific">Marinobacterium nitratireducens</name>
    <dbReference type="NCBI Taxonomy" id="518897"/>
    <lineage>
        <taxon>Bacteria</taxon>
        <taxon>Pseudomonadati</taxon>
        <taxon>Pseudomonadota</taxon>
        <taxon>Gammaproteobacteria</taxon>
        <taxon>Oceanospirillales</taxon>
        <taxon>Oceanospirillaceae</taxon>
        <taxon>Marinobacterium</taxon>
    </lineage>
</organism>
<dbReference type="Proteomes" id="UP000599578">
    <property type="component" value="Unassembled WGS sequence"/>
</dbReference>
<feature type="transmembrane region" description="Helical" evidence="8">
    <location>
        <begin position="59"/>
        <end position="80"/>
    </location>
</feature>
<comment type="subcellular location">
    <subcellularLocation>
        <location evidence="1">Cell membrane</location>
        <topology evidence="1">Multi-pass membrane protein</topology>
    </subcellularLocation>
</comment>
<dbReference type="SUPFAM" id="SSF81345">
    <property type="entry name" value="ABC transporter involved in vitamin B12 uptake, BtuC"/>
    <property type="match status" value="1"/>
</dbReference>
<keyword evidence="4" id="KW-1003">Cell membrane</keyword>
<name>A0A918DYB1_9GAMM</name>
<feature type="transmembrane region" description="Helical" evidence="8">
    <location>
        <begin position="92"/>
        <end position="112"/>
    </location>
</feature>
<evidence type="ECO:0000313" key="9">
    <source>
        <dbReference type="EMBL" id="GGO88551.1"/>
    </source>
</evidence>
<dbReference type="Pfam" id="PF01032">
    <property type="entry name" value="FecCD"/>
    <property type="match status" value="1"/>
</dbReference>
<evidence type="ECO:0000256" key="8">
    <source>
        <dbReference type="SAM" id="Phobius"/>
    </source>
</evidence>
<sequence length="337" mass="35595">MNPTGRLSPHLLHRLLWLLLPPVMALSLLVGPVSLSPEQLMTPGSRDFLILFELRLPRLLLSLFAGALLALTGASIQALFRNPLADPGLIGISAGAALAAVAALVFGGGWLLGALGPLLLPLAAFIGGLTVTALVARIARTPRGISVTTMLLAGIALNSIAAAAIGVMKYFSDDLSLRQVTFWLLGNLHRTDWNSALLLAVLALPLMALLLREGPQLNLLLLGEQQARLLGVVTHRLQRRLIVLVALGVGAVVSLGGLIGFVGLVVPHLVRLLCGPDNRALMPLSALLGALLLTLADVLARLLVSPAELPIGIVTALVGGPFFLFMILYRQRGRLWL</sequence>
<evidence type="ECO:0000256" key="4">
    <source>
        <dbReference type="ARBA" id="ARBA00022475"/>
    </source>
</evidence>
<comment type="caution">
    <text evidence="9">The sequence shown here is derived from an EMBL/GenBank/DDBJ whole genome shotgun (WGS) entry which is preliminary data.</text>
</comment>
<feature type="transmembrane region" description="Helical" evidence="8">
    <location>
        <begin position="118"/>
        <end position="139"/>
    </location>
</feature>
<feature type="transmembrane region" description="Helical" evidence="8">
    <location>
        <begin position="311"/>
        <end position="329"/>
    </location>
</feature>
<dbReference type="InterPro" id="IPR000522">
    <property type="entry name" value="ABC_transptr_permease_BtuC"/>
</dbReference>
<dbReference type="AlphaFoldDB" id="A0A918DYB1"/>
<keyword evidence="7 8" id="KW-0472">Membrane</keyword>
<evidence type="ECO:0000256" key="2">
    <source>
        <dbReference type="ARBA" id="ARBA00007935"/>
    </source>
</evidence>
<feature type="transmembrane region" description="Helical" evidence="8">
    <location>
        <begin position="286"/>
        <end position="304"/>
    </location>
</feature>
<feature type="transmembrane region" description="Helical" evidence="8">
    <location>
        <begin position="241"/>
        <end position="266"/>
    </location>
</feature>
<proteinExistence type="inferred from homology"/>
<comment type="similarity">
    <text evidence="2">Belongs to the binding-protein-dependent transport system permease family. FecCD subfamily.</text>
</comment>
<evidence type="ECO:0000313" key="10">
    <source>
        <dbReference type="Proteomes" id="UP000599578"/>
    </source>
</evidence>
<reference evidence="9 10" key="1">
    <citation type="journal article" date="2014" name="Int. J. Syst. Evol. Microbiol.">
        <title>Complete genome sequence of Corynebacterium casei LMG S-19264T (=DSM 44701T), isolated from a smear-ripened cheese.</title>
        <authorList>
            <consortium name="US DOE Joint Genome Institute (JGI-PGF)"/>
            <person name="Walter F."/>
            <person name="Albersmeier A."/>
            <person name="Kalinowski J."/>
            <person name="Ruckert C."/>
        </authorList>
    </citation>
    <scope>NUCLEOTIDE SEQUENCE [LARGE SCALE GENOMIC DNA]</scope>
    <source>
        <strain evidence="9 10">CGMCC 1.7286</strain>
    </source>
</reference>
<evidence type="ECO:0000256" key="5">
    <source>
        <dbReference type="ARBA" id="ARBA00022692"/>
    </source>
</evidence>
<keyword evidence="5 8" id="KW-0812">Transmembrane</keyword>
<dbReference type="Gene3D" id="1.10.3470.10">
    <property type="entry name" value="ABC transporter involved in vitamin B12 uptake, BtuC"/>
    <property type="match status" value="1"/>
</dbReference>
<dbReference type="RefSeq" id="WP_188862820.1">
    <property type="nucleotide sequence ID" value="NZ_BMLT01000018.1"/>
</dbReference>
<evidence type="ECO:0000256" key="3">
    <source>
        <dbReference type="ARBA" id="ARBA00022448"/>
    </source>
</evidence>
<keyword evidence="10" id="KW-1185">Reference proteome</keyword>
<feature type="transmembrane region" description="Helical" evidence="8">
    <location>
        <begin position="151"/>
        <end position="171"/>
    </location>
</feature>
<protein>
    <submittedName>
        <fullName evidence="9">Hemin ABC transporter permease</fullName>
    </submittedName>
</protein>
<gene>
    <name evidence="9" type="ORF">GCM10011348_44260</name>
</gene>
<evidence type="ECO:0000256" key="1">
    <source>
        <dbReference type="ARBA" id="ARBA00004651"/>
    </source>
</evidence>
<dbReference type="EMBL" id="BMLT01000018">
    <property type="protein sequence ID" value="GGO88551.1"/>
    <property type="molecule type" value="Genomic_DNA"/>
</dbReference>
<dbReference type="InterPro" id="IPR037294">
    <property type="entry name" value="ABC_BtuC-like"/>
</dbReference>
<dbReference type="FunFam" id="1.10.3470.10:FF:000001">
    <property type="entry name" value="Vitamin B12 ABC transporter permease BtuC"/>
    <property type="match status" value="1"/>
</dbReference>
<evidence type="ECO:0000256" key="7">
    <source>
        <dbReference type="ARBA" id="ARBA00023136"/>
    </source>
</evidence>
<evidence type="ECO:0000256" key="6">
    <source>
        <dbReference type="ARBA" id="ARBA00022989"/>
    </source>
</evidence>
<keyword evidence="6 8" id="KW-1133">Transmembrane helix</keyword>
<dbReference type="GO" id="GO:0022857">
    <property type="term" value="F:transmembrane transporter activity"/>
    <property type="evidence" value="ECO:0007669"/>
    <property type="project" value="InterPro"/>
</dbReference>